<reference evidence="2 3" key="1">
    <citation type="submission" date="2021-01" db="EMBL/GenBank/DDBJ databases">
        <title>Adiantum capillus-veneris genome.</title>
        <authorList>
            <person name="Fang Y."/>
            <person name="Liao Q."/>
        </authorList>
    </citation>
    <scope>NUCLEOTIDE SEQUENCE [LARGE SCALE GENOMIC DNA]</scope>
    <source>
        <strain evidence="2">H3</strain>
        <tissue evidence="2">Leaf</tissue>
    </source>
</reference>
<keyword evidence="3" id="KW-1185">Reference proteome</keyword>
<dbReference type="Gene3D" id="3.40.50.300">
    <property type="entry name" value="P-loop containing nucleotide triphosphate hydrolases"/>
    <property type="match status" value="1"/>
</dbReference>
<dbReference type="AlphaFoldDB" id="A0A9D4V441"/>
<dbReference type="InterPro" id="IPR027417">
    <property type="entry name" value="P-loop_NTPase"/>
</dbReference>
<dbReference type="PANTHER" id="PTHR24222">
    <property type="entry name" value="ABC TRANSPORTER B FAMILY"/>
    <property type="match status" value="1"/>
</dbReference>
<name>A0A9D4V441_ADICA</name>
<proteinExistence type="predicted"/>
<organism evidence="2 3">
    <name type="scientific">Adiantum capillus-veneris</name>
    <name type="common">Maidenhair fern</name>
    <dbReference type="NCBI Taxonomy" id="13818"/>
    <lineage>
        <taxon>Eukaryota</taxon>
        <taxon>Viridiplantae</taxon>
        <taxon>Streptophyta</taxon>
        <taxon>Embryophyta</taxon>
        <taxon>Tracheophyta</taxon>
        <taxon>Polypodiopsida</taxon>
        <taxon>Polypodiidae</taxon>
        <taxon>Polypodiales</taxon>
        <taxon>Pteridineae</taxon>
        <taxon>Pteridaceae</taxon>
        <taxon>Vittarioideae</taxon>
        <taxon>Adiantum</taxon>
    </lineage>
</organism>
<protein>
    <submittedName>
        <fullName evidence="2">Uncharacterized protein</fullName>
    </submittedName>
</protein>
<dbReference type="InterPro" id="IPR039421">
    <property type="entry name" value="Type_1_exporter"/>
</dbReference>
<evidence type="ECO:0000313" key="2">
    <source>
        <dbReference type="EMBL" id="KAI5079303.1"/>
    </source>
</evidence>
<dbReference type="Proteomes" id="UP000886520">
    <property type="component" value="Chromosome 5"/>
</dbReference>
<comment type="caution">
    <text evidence="2">The sequence shown here is derived from an EMBL/GenBank/DDBJ whole genome shotgun (WGS) entry which is preliminary data.</text>
</comment>
<dbReference type="GO" id="GO:0042626">
    <property type="term" value="F:ATPase-coupled transmembrane transporter activity"/>
    <property type="evidence" value="ECO:0007669"/>
    <property type="project" value="TreeGrafter"/>
</dbReference>
<evidence type="ECO:0000313" key="3">
    <source>
        <dbReference type="Proteomes" id="UP000886520"/>
    </source>
</evidence>
<evidence type="ECO:0000256" key="1">
    <source>
        <dbReference type="ARBA" id="ARBA00022528"/>
    </source>
</evidence>
<keyword evidence="1" id="KW-0150">Chloroplast</keyword>
<dbReference type="SUPFAM" id="SSF52540">
    <property type="entry name" value="P-loop containing nucleoside triphosphate hydrolases"/>
    <property type="match status" value="1"/>
</dbReference>
<dbReference type="GO" id="GO:0005886">
    <property type="term" value="C:plasma membrane"/>
    <property type="evidence" value="ECO:0007669"/>
    <property type="project" value="TreeGrafter"/>
</dbReference>
<dbReference type="EMBL" id="JABFUD020000005">
    <property type="protein sequence ID" value="KAI5079303.1"/>
    <property type="molecule type" value="Genomic_DNA"/>
</dbReference>
<accession>A0A9D4V441</accession>
<dbReference type="OrthoDB" id="6500128at2759"/>
<keyword evidence="1" id="KW-0934">Plastid</keyword>
<gene>
    <name evidence="2" type="ORF">GOP47_0004782</name>
</gene>
<dbReference type="PANTHER" id="PTHR24222:SF79">
    <property type="entry name" value="ATP BINDING CASSETTE SUBFAMILY B"/>
    <property type="match status" value="1"/>
</dbReference>
<sequence length="117" mass="13183">MLRVVNMVVYYVGFEVSFLGSLVDVWENIGVFKYLPFLLLDDATNALDAKSEGMVHTALDQAALGCMMCIVAHCLSTIRYARLTTVFHNGQVARSESMRKFCGVWGLCYSHSSYYHK</sequence>